<accession>A0A8S9HM23</accession>
<protein>
    <submittedName>
        <fullName evidence="2">Uncharacterized protein</fullName>
    </submittedName>
</protein>
<dbReference type="EMBL" id="QGKW02001940">
    <property type="protein sequence ID" value="KAF2558963.1"/>
    <property type="molecule type" value="Genomic_DNA"/>
</dbReference>
<organism evidence="2 3">
    <name type="scientific">Brassica cretica</name>
    <name type="common">Mustard</name>
    <dbReference type="NCBI Taxonomy" id="69181"/>
    <lineage>
        <taxon>Eukaryota</taxon>
        <taxon>Viridiplantae</taxon>
        <taxon>Streptophyta</taxon>
        <taxon>Embryophyta</taxon>
        <taxon>Tracheophyta</taxon>
        <taxon>Spermatophyta</taxon>
        <taxon>Magnoliopsida</taxon>
        <taxon>eudicotyledons</taxon>
        <taxon>Gunneridae</taxon>
        <taxon>Pentapetalae</taxon>
        <taxon>rosids</taxon>
        <taxon>malvids</taxon>
        <taxon>Brassicales</taxon>
        <taxon>Brassicaceae</taxon>
        <taxon>Brassiceae</taxon>
        <taxon>Brassica</taxon>
    </lineage>
</organism>
<sequence>MFLVRRLQVSEASDLFRKEQSWGRSESKYFESYIAEKDGILSSLAKRAKCFVEHTENNIGICLTNNGSGSGHERRRRLR</sequence>
<reference evidence="2" key="1">
    <citation type="submission" date="2019-12" db="EMBL/GenBank/DDBJ databases">
        <title>Genome sequencing and annotation of Brassica cretica.</title>
        <authorList>
            <person name="Studholme D.J."/>
            <person name="Sarris P.F."/>
        </authorList>
    </citation>
    <scope>NUCLEOTIDE SEQUENCE</scope>
    <source>
        <strain evidence="2">PFS-001/15</strain>
        <strain evidence="1">PFS-102/07</strain>
        <tissue evidence="2">Leaf</tissue>
    </source>
</reference>
<evidence type="ECO:0000313" key="3">
    <source>
        <dbReference type="Proteomes" id="UP000712281"/>
    </source>
</evidence>
<dbReference type="Proteomes" id="UP000712281">
    <property type="component" value="Unassembled WGS sequence"/>
</dbReference>
<evidence type="ECO:0000313" key="1">
    <source>
        <dbReference type="EMBL" id="KAF2546481.1"/>
    </source>
</evidence>
<dbReference type="AlphaFoldDB" id="A0A8S9HM23"/>
<comment type="caution">
    <text evidence="2">The sequence shown here is derived from an EMBL/GenBank/DDBJ whole genome shotgun (WGS) entry which is preliminary data.</text>
</comment>
<evidence type="ECO:0000313" key="2">
    <source>
        <dbReference type="EMBL" id="KAF2558963.1"/>
    </source>
</evidence>
<dbReference type="EMBL" id="QGKY02001925">
    <property type="protein sequence ID" value="KAF2546481.1"/>
    <property type="molecule type" value="Genomic_DNA"/>
</dbReference>
<gene>
    <name evidence="2" type="ORF">F2Q68_00014050</name>
    <name evidence="1" type="ORF">F2Q70_00020528</name>
</gene>
<name>A0A8S9HM23_BRACR</name>
<proteinExistence type="predicted"/>